<protein>
    <submittedName>
        <fullName evidence="1">Uncharacterized protein</fullName>
    </submittedName>
</protein>
<organism evidence="1 2">
    <name type="scientific">Protopolystoma xenopodis</name>
    <dbReference type="NCBI Taxonomy" id="117903"/>
    <lineage>
        <taxon>Eukaryota</taxon>
        <taxon>Metazoa</taxon>
        <taxon>Spiralia</taxon>
        <taxon>Lophotrochozoa</taxon>
        <taxon>Platyhelminthes</taxon>
        <taxon>Monogenea</taxon>
        <taxon>Polyopisthocotylea</taxon>
        <taxon>Polystomatidea</taxon>
        <taxon>Polystomatidae</taxon>
        <taxon>Protopolystoma</taxon>
    </lineage>
</organism>
<keyword evidence="2" id="KW-1185">Reference proteome</keyword>
<accession>A0A448XIC0</accession>
<gene>
    <name evidence="1" type="ORF">PXEA_LOCUS30717</name>
</gene>
<reference evidence="1" key="1">
    <citation type="submission" date="2018-11" db="EMBL/GenBank/DDBJ databases">
        <authorList>
            <consortium name="Pathogen Informatics"/>
        </authorList>
    </citation>
    <scope>NUCLEOTIDE SEQUENCE</scope>
</reference>
<comment type="caution">
    <text evidence="1">The sequence shown here is derived from an EMBL/GenBank/DDBJ whole genome shotgun (WGS) entry which is preliminary data.</text>
</comment>
<evidence type="ECO:0000313" key="1">
    <source>
        <dbReference type="EMBL" id="VEL37277.1"/>
    </source>
</evidence>
<dbReference type="Proteomes" id="UP000784294">
    <property type="component" value="Unassembled WGS sequence"/>
</dbReference>
<dbReference type="EMBL" id="CAAALY010254485">
    <property type="protein sequence ID" value="VEL37277.1"/>
    <property type="molecule type" value="Genomic_DNA"/>
</dbReference>
<name>A0A448XIC0_9PLAT</name>
<proteinExistence type="predicted"/>
<evidence type="ECO:0000313" key="2">
    <source>
        <dbReference type="Proteomes" id="UP000784294"/>
    </source>
</evidence>
<sequence>MGRRSNWPTDRPLGPRAAAAGRLGWPAGQSFWSCWHLLARKGLQLTQGCTPCDHKVGVHPNIDVIVNVVVDVVVVVDVDVDMVVVPDVHVVVEVVVNVDMIVVPDVDIVLEMVVDVFVGVVAEAEVDMVVVPHVDVVVEVAVDVLVDMIVQVVVDMVVDRNMIVVPDVGVVVDVDMVVEVTNLGARLFGACTIVFGQFLFVFARSALCLQPTRSCLSMPYLDSALTLVHTRTHTHSHAQEWGGAMNSTTFVRKRQTSDPIAGGSGSRSDVQSGEAVVLQNRTFTNFSRPHSTEASAGTDTSACGSFGLLPCHSAVRAVNHRVNNPANTCFFLSIFLSTFSTPPLRCPLLPTSTRHRKAQQRNSRQFYYLPSFRSTEPSLLSRISCTFCCLVGLSLSLSHTHTHTHTHTHIHKHTLSLSPVWDATISGLFGRSAGLLAVTGRLVDAAMVYTLASRASWQPIRTLSL</sequence>
<dbReference type="AlphaFoldDB" id="A0A448XIC0"/>